<dbReference type="Gene3D" id="3.60.21.10">
    <property type="match status" value="1"/>
</dbReference>
<gene>
    <name evidence="2" type="ORF">J2T57_001720</name>
</gene>
<dbReference type="RefSeq" id="WP_253476751.1">
    <property type="nucleotide sequence ID" value="NZ_JALJXV010000003.1"/>
</dbReference>
<dbReference type="AlphaFoldDB" id="A0AAE3G3Q3"/>
<feature type="domain" description="Calcineurin-like phosphoesterase" evidence="1">
    <location>
        <begin position="1"/>
        <end position="215"/>
    </location>
</feature>
<protein>
    <submittedName>
        <fullName evidence="2">Icc-related predicted phosphoesterase</fullName>
    </submittedName>
</protein>
<proteinExistence type="predicted"/>
<dbReference type="EMBL" id="JALJXV010000003">
    <property type="protein sequence ID" value="MCP1674618.1"/>
    <property type="molecule type" value="Genomic_DNA"/>
</dbReference>
<comment type="caution">
    <text evidence="2">The sequence shown here is derived from an EMBL/GenBank/DDBJ whole genome shotgun (WGS) entry which is preliminary data.</text>
</comment>
<dbReference type="GO" id="GO:0016787">
    <property type="term" value="F:hydrolase activity"/>
    <property type="evidence" value="ECO:0007669"/>
    <property type="project" value="InterPro"/>
</dbReference>
<dbReference type="SUPFAM" id="SSF56300">
    <property type="entry name" value="Metallo-dependent phosphatases"/>
    <property type="match status" value="1"/>
</dbReference>
<dbReference type="InterPro" id="IPR004843">
    <property type="entry name" value="Calcineurin-like_PHP"/>
</dbReference>
<dbReference type="PANTHER" id="PTHR37844">
    <property type="entry name" value="SER/THR PROTEIN PHOSPHATASE SUPERFAMILY (AFU_ORTHOLOGUE AFUA_1G14840)"/>
    <property type="match status" value="1"/>
</dbReference>
<sequence length="250" mass="27714">MKLWILSDLHLEFGDCRLVAPEAFDVIVLAGDINVGTAAEPVLRELAALGRPLVYVLGNHEFYQGVVEEVREAWRRIEIPGVHVLDDTACVIDGVRFLGTTLWTDVNQLDYFTMRASGDLSDFQVVRVRGADGTTRALTPVDTFDAHQEALDFLANAFETPFAGKTVVVTHHAPSEHSAAARWRGTPLQPYFSSRLEPQILDWQPALWVHGHMHDSADYLADCTRVVCNPRGYVGHAVNPTFDPALVVTI</sequence>
<keyword evidence="3" id="KW-1185">Reference proteome</keyword>
<evidence type="ECO:0000259" key="1">
    <source>
        <dbReference type="Pfam" id="PF00149"/>
    </source>
</evidence>
<accession>A0AAE3G3Q3</accession>
<dbReference type="Proteomes" id="UP001205843">
    <property type="component" value="Unassembled WGS sequence"/>
</dbReference>
<name>A0AAE3G3Q3_9GAMM</name>
<dbReference type="InterPro" id="IPR029052">
    <property type="entry name" value="Metallo-depent_PP-like"/>
</dbReference>
<reference evidence="2" key="1">
    <citation type="submission" date="2022-03" db="EMBL/GenBank/DDBJ databases">
        <title>Genomic Encyclopedia of Type Strains, Phase III (KMG-III): the genomes of soil and plant-associated and newly described type strains.</title>
        <authorList>
            <person name="Whitman W."/>
        </authorList>
    </citation>
    <scope>NUCLEOTIDE SEQUENCE</scope>
    <source>
        <strain evidence="2">ANL 6-2</strain>
    </source>
</reference>
<dbReference type="Pfam" id="PF00149">
    <property type="entry name" value="Metallophos"/>
    <property type="match status" value="1"/>
</dbReference>
<evidence type="ECO:0000313" key="2">
    <source>
        <dbReference type="EMBL" id="MCP1674618.1"/>
    </source>
</evidence>
<organism evidence="2 3">
    <name type="scientific">Natronocella acetinitrilica</name>
    <dbReference type="NCBI Taxonomy" id="414046"/>
    <lineage>
        <taxon>Bacteria</taxon>
        <taxon>Pseudomonadati</taxon>
        <taxon>Pseudomonadota</taxon>
        <taxon>Gammaproteobacteria</taxon>
        <taxon>Chromatiales</taxon>
        <taxon>Ectothiorhodospiraceae</taxon>
        <taxon>Natronocella</taxon>
    </lineage>
</organism>
<evidence type="ECO:0000313" key="3">
    <source>
        <dbReference type="Proteomes" id="UP001205843"/>
    </source>
</evidence>
<dbReference type="PANTHER" id="PTHR37844:SF2">
    <property type="entry name" value="SER_THR PROTEIN PHOSPHATASE SUPERFAMILY (AFU_ORTHOLOGUE AFUA_1G14840)"/>
    <property type="match status" value="1"/>
</dbReference>